<feature type="compositionally biased region" description="Pro residues" evidence="1">
    <location>
        <begin position="29"/>
        <end position="40"/>
    </location>
</feature>
<proteinExistence type="predicted"/>
<evidence type="ECO:0000313" key="2">
    <source>
        <dbReference type="EMBL" id="CAA9476327.1"/>
    </source>
</evidence>
<name>A0A6J4RLH9_9ACTN</name>
<evidence type="ECO:0000256" key="1">
    <source>
        <dbReference type="SAM" id="MobiDB-lite"/>
    </source>
</evidence>
<feature type="region of interest" description="Disordered" evidence="1">
    <location>
        <begin position="1"/>
        <end position="116"/>
    </location>
</feature>
<dbReference type="EMBL" id="CADCVM010000105">
    <property type="protein sequence ID" value="CAA9476327.1"/>
    <property type="molecule type" value="Genomic_DNA"/>
</dbReference>
<reference evidence="2" key="1">
    <citation type="submission" date="2020-02" db="EMBL/GenBank/DDBJ databases">
        <authorList>
            <person name="Meier V. D."/>
        </authorList>
    </citation>
    <scope>NUCLEOTIDE SEQUENCE</scope>
    <source>
        <strain evidence="2">AVDCRST_MAG05</strain>
    </source>
</reference>
<gene>
    <name evidence="2" type="ORF">AVDCRST_MAG05-958</name>
</gene>
<dbReference type="AlphaFoldDB" id="A0A6J4RLH9"/>
<organism evidence="2">
    <name type="scientific">uncultured Rubrobacteraceae bacterium</name>
    <dbReference type="NCBI Taxonomy" id="349277"/>
    <lineage>
        <taxon>Bacteria</taxon>
        <taxon>Bacillati</taxon>
        <taxon>Actinomycetota</taxon>
        <taxon>Rubrobacteria</taxon>
        <taxon>Rubrobacterales</taxon>
        <taxon>Rubrobacteraceae</taxon>
        <taxon>environmental samples</taxon>
    </lineage>
</organism>
<feature type="non-terminal residue" evidence="2">
    <location>
        <position position="116"/>
    </location>
</feature>
<feature type="compositionally biased region" description="Basic residues" evidence="1">
    <location>
        <begin position="1"/>
        <end position="20"/>
    </location>
</feature>
<accession>A0A6J4RLH9</accession>
<sequence>ARARHSRPRSGHSRPLRRRTPGHEGLPQGRPPPPGRPLRPPFQLRPRGAGDFGRGSRTGAGRSPRRRPVPQVRRREPPGGLPPTLRRVWKPRTGDLTGRGALRRIVRDGGGADDDL</sequence>
<protein>
    <submittedName>
        <fullName evidence="2">Uncharacterized protein</fullName>
    </submittedName>
</protein>
<feature type="non-terminal residue" evidence="2">
    <location>
        <position position="1"/>
    </location>
</feature>